<dbReference type="RefSeq" id="WP_167228095.1">
    <property type="nucleotide sequence ID" value="NZ_JAAQPH010000017.1"/>
</dbReference>
<sequence>MLDPFGKPIPGLYVARECGKAFGHLYLGSENAAECIVSGEVAGRNAALRHQRAENDLQSQAYPKDVSRAAKLCA</sequence>
<dbReference type="Proteomes" id="UP000761264">
    <property type="component" value="Unassembled WGS sequence"/>
</dbReference>
<accession>A0A967K9C8</accession>
<organism evidence="1 2">
    <name type="scientific">Pelagibius litoralis</name>
    <dbReference type="NCBI Taxonomy" id="374515"/>
    <lineage>
        <taxon>Bacteria</taxon>
        <taxon>Pseudomonadati</taxon>
        <taxon>Pseudomonadota</taxon>
        <taxon>Alphaproteobacteria</taxon>
        <taxon>Rhodospirillales</taxon>
        <taxon>Rhodovibrionaceae</taxon>
        <taxon>Pelagibius</taxon>
    </lineage>
</organism>
<dbReference type="AlphaFoldDB" id="A0A967K9C8"/>
<dbReference type="EMBL" id="JAAQPH010000017">
    <property type="protein sequence ID" value="NIA70963.1"/>
    <property type="molecule type" value="Genomic_DNA"/>
</dbReference>
<name>A0A967K9C8_9PROT</name>
<reference evidence="1" key="1">
    <citation type="submission" date="2020-03" db="EMBL/GenBank/DDBJ databases">
        <title>Genome of Pelagibius litoralis DSM 21314T.</title>
        <authorList>
            <person name="Wang G."/>
        </authorList>
    </citation>
    <scope>NUCLEOTIDE SEQUENCE</scope>
    <source>
        <strain evidence="1">DSM 21314</strain>
    </source>
</reference>
<keyword evidence="2" id="KW-1185">Reference proteome</keyword>
<proteinExistence type="predicted"/>
<comment type="caution">
    <text evidence="1">The sequence shown here is derived from an EMBL/GenBank/DDBJ whole genome shotgun (WGS) entry which is preliminary data.</text>
</comment>
<gene>
    <name evidence="1" type="ORF">HBA54_20395</name>
</gene>
<dbReference type="InterPro" id="IPR036188">
    <property type="entry name" value="FAD/NAD-bd_sf"/>
</dbReference>
<evidence type="ECO:0000313" key="2">
    <source>
        <dbReference type="Proteomes" id="UP000761264"/>
    </source>
</evidence>
<dbReference type="Gene3D" id="3.50.50.60">
    <property type="entry name" value="FAD/NAD(P)-binding domain"/>
    <property type="match status" value="1"/>
</dbReference>
<evidence type="ECO:0000313" key="1">
    <source>
        <dbReference type="EMBL" id="NIA70963.1"/>
    </source>
</evidence>
<protein>
    <submittedName>
        <fullName evidence="1">Uncharacterized protein</fullName>
    </submittedName>
</protein>